<gene>
    <name evidence="2" type="ORF">B0A50_08217</name>
</gene>
<dbReference type="AlphaFoldDB" id="A0A4U0TJY7"/>
<dbReference type="PANTHER" id="PTHR21248">
    <property type="entry name" value="CARDIOLIPIN SYNTHASE"/>
    <property type="match status" value="1"/>
</dbReference>
<organism evidence="2 3">
    <name type="scientific">Salinomyces thailandicus</name>
    <dbReference type="NCBI Taxonomy" id="706561"/>
    <lineage>
        <taxon>Eukaryota</taxon>
        <taxon>Fungi</taxon>
        <taxon>Dikarya</taxon>
        <taxon>Ascomycota</taxon>
        <taxon>Pezizomycotina</taxon>
        <taxon>Dothideomycetes</taxon>
        <taxon>Dothideomycetidae</taxon>
        <taxon>Mycosphaerellales</taxon>
        <taxon>Teratosphaeriaceae</taxon>
        <taxon>Salinomyces</taxon>
    </lineage>
</organism>
<accession>A0A4U0TJY7</accession>
<dbReference type="EMBL" id="NAJL01000083">
    <property type="protein sequence ID" value="TKA22160.1"/>
    <property type="molecule type" value="Genomic_DNA"/>
</dbReference>
<evidence type="ECO:0000259" key="1">
    <source>
        <dbReference type="PROSITE" id="PS50035"/>
    </source>
</evidence>
<evidence type="ECO:0000313" key="2">
    <source>
        <dbReference type="EMBL" id="TKA22160.1"/>
    </source>
</evidence>
<dbReference type="SUPFAM" id="SSF56024">
    <property type="entry name" value="Phospholipase D/nuclease"/>
    <property type="match status" value="2"/>
</dbReference>
<dbReference type="Gene3D" id="3.30.870.10">
    <property type="entry name" value="Endonuclease Chain A"/>
    <property type="match status" value="2"/>
</dbReference>
<keyword evidence="3" id="KW-1185">Reference proteome</keyword>
<evidence type="ECO:0000313" key="3">
    <source>
        <dbReference type="Proteomes" id="UP000308549"/>
    </source>
</evidence>
<dbReference type="InterPro" id="IPR025202">
    <property type="entry name" value="PLD-like_dom"/>
</dbReference>
<dbReference type="Pfam" id="PF13091">
    <property type="entry name" value="PLDc_2"/>
    <property type="match status" value="1"/>
</dbReference>
<dbReference type="GO" id="GO:0030572">
    <property type="term" value="F:phosphatidyltransferase activity"/>
    <property type="evidence" value="ECO:0007669"/>
    <property type="project" value="UniProtKB-ARBA"/>
</dbReference>
<sequence>MEVSTLTTALAERLSNHDILRLAEQDIPSYWPSDPATLASTANIGSVTFGTGHSVYRSAILPAIEEAQCEVILVTCFWARSDTSDDLADTLHKLAVKASKARTTIRVRIYFSSSSLLQKLLHTPSVDGKTYPPDTWQSTFGLPSPEELQGLDLEIKSVFVLPFSVMHPKFIIIDRHKVFLPSCNVSWEEWFEGCLELNGPVVEQFVRFWRSFWAAFRDFAFPGTATTTSQKNIDTRRQPSNASLLATRKVSLADIPSIFLPSPHHQNPHLRLPWQPPAQPPPTPLNLTLLTLFARATKTIFIQTPNLTAQPVLAALLGALKRGVNLHVMTSEKLMVLEQLVTAGTTNARCMHWLRNQHQQLLQQQRHPHTATLLENDLESGLLGQASKPGRLTIEYHRSRTAGDRAHAEPTQSHLKLTIIDDRVVVHGSGNMDRASWFTSQELGVAFVSEEFVHSIRSGLEEAMKGRSEVVYDSR</sequence>
<dbReference type="GO" id="GO:0032049">
    <property type="term" value="P:cardiolipin biosynthetic process"/>
    <property type="evidence" value="ECO:0007669"/>
    <property type="project" value="UniProtKB-ARBA"/>
</dbReference>
<comment type="caution">
    <text evidence="2">The sequence shown here is derived from an EMBL/GenBank/DDBJ whole genome shotgun (WGS) entry which is preliminary data.</text>
</comment>
<dbReference type="PANTHER" id="PTHR21248:SF11">
    <property type="entry name" value="PLD PHOSPHODIESTERASE DOMAIN-CONTAINING PROTEIN"/>
    <property type="match status" value="1"/>
</dbReference>
<dbReference type="OrthoDB" id="2958217at2759"/>
<reference evidence="2 3" key="1">
    <citation type="submission" date="2017-03" db="EMBL/GenBank/DDBJ databases">
        <title>Genomes of endolithic fungi from Antarctica.</title>
        <authorList>
            <person name="Coleine C."/>
            <person name="Masonjones S."/>
            <person name="Stajich J.E."/>
        </authorList>
    </citation>
    <scope>NUCLEOTIDE SEQUENCE [LARGE SCALE GENOMIC DNA]</scope>
    <source>
        <strain evidence="2 3">CCFEE 6315</strain>
    </source>
</reference>
<feature type="domain" description="PLD phosphodiesterase" evidence="1">
    <location>
        <begin position="162"/>
        <end position="189"/>
    </location>
</feature>
<feature type="domain" description="PLD phosphodiesterase" evidence="1">
    <location>
        <begin position="414"/>
        <end position="436"/>
    </location>
</feature>
<proteinExistence type="predicted"/>
<dbReference type="InterPro" id="IPR001736">
    <property type="entry name" value="PLipase_D/transphosphatidylase"/>
</dbReference>
<dbReference type="Proteomes" id="UP000308549">
    <property type="component" value="Unassembled WGS sequence"/>
</dbReference>
<name>A0A4U0TJY7_9PEZI</name>
<protein>
    <recommendedName>
        <fullName evidence="1">PLD phosphodiesterase domain-containing protein</fullName>
    </recommendedName>
</protein>
<dbReference type="PROSITE" id="PS50035">
    <property type="entry name" value="PLD"/>
    <property type="match status" value="2"/>
</dbReference>